<evidence type="ECO:0000259" key="3">
    <source>
        <dbReference type="Pfam" id="PF20434"/>
    </source>
</evidence>
<name>A0A098S1I8_9BACT</name>
<keyword evidence="5" id="KW-1185">Reference proteome</keyword>
<dbReference type="InterPro" id="IPR029058">
    <property type="entry name" value="AB_hydrolase_fold"/>
</dbReference>
<dbReference type="GO" id="GO:0016787">
    <property type="term" value="F:hydrolase activity"/>
    <property type="evidence" value="ECO:0007669"/>
    <property type="project" value="UniProtKB-KW"/>
</dbReference>
<evidence type="ECO:0000256" key="1">
    <source>
        <dbReference type="ARBA" id="ARBA00022801"/>
    </source>
</evidence>
<evidence type="ECO:0000256" key="2">
    <source>
        <dbReference type="SAM" id="MobiDB-lite"/>
    </source>
</evidence>
<feature type="region of interest" description="Disordered" evidence="2">
    <location>
        <begin position="289"/>
        <end position="308"/>
    </location>
</feature>
<dbReference type="Proteomes" id="UP000029736">
    <property type="component" value="Unassembled WGS sequence"/>
</dbReference>
<comment type="caution">
    <text evidence="4">The sequence shown here is derived from an EMBL/GenBank/DDBJ whole genome shotgun (WGS) entry which is preliminary data.</text>
</comment>
<evidence type="ECO:0000313" key="4">
    <source>
        <dbReference type="EMBL" id="KGE86224.1"/>
    </source>
</evidence>
<keyword evidence="1" id="KW-0378">Hydrolase</keyword>
<dbReference type="PANTHER" id="PTHR48081">
    <property type="entry name" value="AB HYDROLASE SUPERFAMILY PROTEIN C4A8.06C"/>
    <property type="match status" value="1"/>
</dbReference>
<dbReference type="InterPro" id="IPR050300">
    <property type="entry name" value="GDXG_lipolytic_enzyme"/>
</dbReference>
<proteinExistence type="predicted"/>
<dbReference type="AlphaFoldDB" id="A0A098S1I8"/>
<protein>
    <recommendedName>
        <fullName evidence="3">BD-FAE-like domain-containing protein</fullName>
    </recommendedName>
</protein>
<accession>A0A098S1I8</accession>
<dbReference type="EMBL" id="JPOS01000081">
    <property type="protein sequence ID" value="KGE86224.1"/>
    <property type="molecule type" value="Genomic_DNA"/>
</dbReference>
<sequence>MIVVLLLLSVFLLYVTAPRGTLWHEATRLPVLWYQALRSRQPKATLKRINYGPHLRQYYLYCEPKLPSANPPRWIIYFHGGSWRWGKPDYFRVHAHILAGLGYHVILPSYRPCPQHNYSHIAADLKALLRNLDQKHADWSPQATIAGGMSAGGHLSALLALDVNLIREALPNARSIAGFFALGAPLDLEQMPQRFAIRDLAGSREDPLFSKANPAAHLPLQPQQRGLIIHGDQDGMVPVAAAMAFVQKAKGSSNDIAFHQIERGTHLSIAAWPFQNEQVRQIITNWLSQNPAPPKCKKQDRTGTTQSG</sequence>
<feature type="domain" description="BD-FAE-like" evidence="3">
    <location>
        <begin position="70"/>
        <end position="247"/>
    </location>
</feature>
<dbReference type="SUPFAM" id="SSF53474">
    <property type="entry name" value="alpha/beta-Hydrolases"/>
    <property type="match status" value="1"/>
</dbReference>
<evidence type="ECO:0000313" key="5">
    <source>
        <dbReference type="Proteomes" id="UP000029736"/>
    </source>
</evidence>
<dbReference type="InterPro" id="IPR049492">
    <property type="entry name" value="BD-FAE-like_dom"/>
</dbReference>
<dbReference type="OrthoDB" id="9777975at2"/>
<dbReference type="Pfam" id="PF20434">
    <property type="entry name" value="BD-FAE"/>
    <property type="match status" value="1"/>
</dbReference>
<dbReference type="Gene3D" id="3.40.50.1820">
    <property type="entry name" value="alpha/beta hydrolase"/>
    <property type="match status" value="1"/>
</dbReference>
<dbReference type="RefSeq" id="WP_152605184.1">
    <property type="nucleotide sequence ID" value="NZ_JBKAGJ010000013.1"/>
</dbReference>
<reference evidence="4 5" key="1">
    <citation type="journal article" date="2014" name="Int. J. Syst. Evol. Microbiol.">
        <title>Phaeodactylibacter xiamenensis gen. nov., sp. nov., a member of the family Saprospiraceae isolated from the marine alga Phaeodactylum tricornutum.</title>
        <authorList>
            <person name="Chen Z.Jr."/>
            <person name="Lei X."/>
            <person name="Lai Q."/>
            <person name="Li Y."/>
            <person name="Zhang B."/>
            <person name="Zhang J."/>
            <person name="Zhang H."/>
            <person name="Yang L."/>
            <person name="Zheng W."/>
            <person name="Tian Y."/>
            <person name="Yu Z."/>
            <person name="Xu H.Jr."/>
            <person name="Zheng T."/>
        </authorList>
    </citation>
    <scope>NUCLEOTIDE SEQUENCE [LARGE SCALE GENOMIC DNA]</scope>
    <source>
        <strain evidence="4 5">KD52</strain>
    </source>
</reference>
<dbReference type="STRING" id="1524460.IX84_22645"/>
<organism evidence="4 5">
    <name type="scientific">Phaeodactylibacter xiamenensis</name>
    <dbReference type="NCBI Taxonomy" id="1524460"/>
    <lineage>
        <taxon>Bacteria</taxon>
        <taxon>Pseudomonadati</taxon>
        <taxon>Bacteroidota</taxon>
        <taxon>Saprospiria</taxon>
        <taxon>Saprospirales</taxon>
        <taxon>Haliscomenobacteraceae</taxon>
        <taxon>Phaeodactylibacter</taxon>
    </lineage>
</organism>
<gene>
    <name evidence="4" type="ORF">IX84_22645</name>
</gene>